<sequence>MELRRGLGLLTQQFRALLKKNILLSWRHKRSTFLQLFSSLIFIFLIFLIQKAIQGRYSSTTIYHNVFDPKSLVSPPIPPCEDKFYIKFPCFDFIWSGNDNTRIRSIVTRILVCVWLCWVCVAVGYWVCVYERRWCRGVRRRTTTRVWRERYCRRGSVRVSVCLCYALGVLEREEKSGVCMSVCVCLWVCGVVSLGVCVWAVVSWSSDGVDGGLVFDECVCLL</sequence>
<comment type="caution">
    <text evidence="1">The sequence shown here is derived from an EMBL/GenBank/DDBJ whole genome shotgun (WGS) entry which is preliminary data.</text>
</comment>
<reference evidence="1 2" key="1">
    <citation type="journal article" date="2022" name="Plant J.">
        <title>Chromosome-level genome of Camellia lanceoleosa provides a valuable resource for understanding genome evolution and self-incompatibility.</title>
        <authorList>
            <person name="Gong W."/>
            <person name="Xiao S."/>
            <person name="Wang L."/>
            <person name="Liao Z."/>
            <person name="Chang Y."/>
            <person name="Mo W."/>
            <person name="Hu G."/>
            <person name="Li W."/>
            <person name="Zhao G."/>
            <person name="Zhu H."/>
            <person name="Hu X."/>
            <person name="Ji K."/>
            <person name="Xiang X."/>
            <person name="Song Q."/>
            <person name="Yuan D."/>
            <person name="Jin S."/>
            <person name="Zhang L."/>
        </authorList>
    </citation>
    <scope>NUCLEOTIDE SEQUENCE [LARGE SCALE GENOMIC DNA]</scope>
    <source>
        <strain evidence="1">SQ_2022a</strain>
    </source>
</reference>
<dbReference type="Proteomes" id="UP001060215">
    <property type="component" value="Chromosome 9"/>
</dbReference>
<proteinExistence type="predicted"/>
<name>A0ACC0GNR8_9ERIC</name>
<organism evidence="1 2">
    <name type="scientific">Camellia lanceoleosa</name>
    <dbReference type="NCBI Taxonomy" id="1840588"/>
    <lineage>
        <taxon>Eukaryota</taxon>
        <taxon>Viridiplantae</taxon>
        <taxon>Streptophyta</taxon>
        <taxon>Embryophyta</taxon>
        <taxon>Tracheophyta</taxon>
        <taxon>Spermatophyta</taxon>
        <taxon>Magnoliopsida</taxon>
        <taxon>eudicotyledons</taxon>
        <taxon>Gunneridae</taxon>
        <taxon>Pentapetalae</taxon>
        <taxon>asterids</taxon>
        <taxon>Ericales</taxon>
        <taxon>Theaceae</taxon>
        <taxon>Camellia</taxon>
    </lineage>
</organism>
<protein>
    <submittedName>
        <fullName evidence="1">ABC transporter A family member 2</fullName>
    </submittedName>
</protein>
<accession>A0ACC0GNR8</accession>
<keyword evidence="2" id="KW-1185">Reference proteome</keyword>
<evidence type="ECO:0000313" key="2">
    <source>
        <dbReference type="Proteomes" id="UP001060215"/>
    </source>
</evidence>
<gene>
    <name evidence="1" type="ORF">LOK49_LG08G01012</name>
</gene>
<evidence type="ECO:0000313" key="1">
    <source>
        <dbReference type="EMBL" id="KAI8002128.1"/>
    </source>
</evidence>
<dbReference type="EMBL" id="CM045766">
    <property type="protein sequence ID" value="KAI8002128.1"/>
    <property type="molecule type" value="Genomic_DNA"/>
</dbReference>